<feature type="region of interest" description="Disordered" evidence="1">
    <location>
        <begin position="1"/>
        <end position="108"/>
    </location>
</feature>
<sequence>MGSPPFGPVPNEPVRPITKRDHQASRMPAQAARTHPDPTRQRGDVGRPLSIRQTRQGRRTPFDCGRRATPLRPDAHTRGPPTDRARDGRNPVWQRALTGHPPRGATPMRRRLPSLTIAAALVAGTVALASGLPTGVAAAQTTAQDTADGPRIELSDAQRHTIWQSVSRTQKNHAAPTGFRVAVGATLPAGIDLAPMPDTLAGLMPEAKPFAVAMIEKQVVLVDPKSRQVAAVITEETR</sequence>
<dbReference type="Pfam" id="PF06823">
    <property type="entry name" value="DUF1236"/>
    <property type="match status" value="1"/>
</dbReference>
<evidence type="ECO:0000256" key="1">
    <source>
        <dbReference type="SAM" id="MobiDB-lite"/>
    </source>
</evidence>
<feature type="compositionally biased region" description="Basic and acidic residues" evidence="1">
    <location>
        <begin position="73"/>
        <end position="89"/>
    </location>
</feature>
<reference evidence="2 3" key="1">
    <citation type="submission" date="2019-11" db="EMBL/GenBank/DDBJ databases">
        <title>Whole-genome sequence of Rhodoplanes serenus DSM 18633, type strain.</title>
        <authorList>
            <person name="Kyndt J.A."/>
            <person name="Meyer T.E."/>
        </authorList>
    </citation>
    <scope>NUCLEOTIDE SEQUENCE [LARGE SCALE GENOMIC DNA]</scope>
    <source>
        <strain evidence="2 3">DSM 18633</strain>
    </source>
</reference>
<accession>A0A9X4XRC4</accession>
<name>A0A9X4XRC4_9BRAD</name>
<dbReference type="InterPro" id="IPR009642">
    <property type="entry name" value="DUF1236"/>
</dbReference>
<gene>
    <name evidence="2" type="ORF">GJ689_18800</name>
</gene>
<organism evidence="2 3">
    <name type="scientific">Rhodoplanes serenus</name>
    <dbReference type="NCBI Taxonomy" id="200615"/>
    <lineage>
        <taxon>Bacteria</taxon>
        <taxon>Pseudomonadati</taxon>
        <taxon>Pseudomonadota</taxon>
        <taxon>Alphaproteobacteria</taxon>
        <taxon>Hyphomicrobiales</taxon>
        <taxon>Nitrobacteraceae</taxon>
        <taxon>Rhodoplanes</taxon>
    </lineage>
</organism>
<proteinExistence type="predicted"/>
<dbReference type="EMBL" id="WNKV01000015">
    <property type="protein sequence ID" value="MTW18254.1"/>
    <property type="molecule type" value="Genomic_DNA"/>
</dbReference>
<evidence type="ECO:0000313" key="3">
    <source>
        <dbReference type="Proteomes" id="UP000438991"/>
    </source>
</evidence>
<feature type="compositionally biased region" description="Basic and acidic residues" evidence="1">
    <location>
        <begin position="34"/>
        <end position="45"/>
    </location>
</feature>
<dbReference type="AlphaFoldDB" id="A0A9X4XRC4"/>
<comment type="caution">
    <text evidence="2">The sequence shown here is derived from an EMBL/GenBank/DDBJ whole genome shotgun (WGS) entry which is preliminary data.</text>
</comment>
<protein>
    <submittedName>
        <fullName evidence="2">DUF1236 domain-containing protein</fullName>
    </submittedName>
</protein>
<feature type="compositionally biased region" description="Pro residues" evidence="1">
    <location>
        <begin position="1"/>
        <end position="13"/>
    </location>
</feature>
<dbReference type="Proteomes" id="UP000438991">
    <property type="component" value="Unassembled WGS sequence"/>
</dbReference>
<dbReference type="Gene3D" id="3.10.450.160">
    <property type="entry name" value="inner membrane protein cigr"/>
    <property type="match status" value="1"/>
</dbReference>
<evidence type="ECO:0000313" key="2">
    <source>
        <dbReference type="EMBL" id="MTW18254.1"/>
    </source>
</evidence>